<evidence type="ECO:0000259" key="1">
    <source>
        <dbReference type="Pfam" id="PF24032"/>
    </source>
</evidence>
<reference evidence="2 3" key="1">
    <citation type="submission" date="2023-06" db="EMBL/GenBank/DDBJ databases">
        <title>Antibody response to the Sneathia vaginalis cytopathogenic toxin A during pregnancy.</title>
        <authorList>
            <person name="Mccoy Z.T."/>
            <person name="Serrano M.G."/>
            <person name="Spaine K."/>
            <person name="Edwards D.J."/>
            <person name="Buck G.A."/>
            <person name="Jefferson K."/>
        </authorList>
    </citation>
    <scope>NUCLEOTIDE SEQUENCE [LARGE SCALE GENOMIC DNA]</scope>
    <source>
        <strain evidence="2 3">CCUG 42621</strain>
    </source>
</reference>
<feature type="domain" description="YqbQ/XkdQ" evidence="1">
    <location>
        <begin position="26"/>
        <end position="322"/>
    </location>
</feature>
<name>A0ABT7HJZ8_9FUSO</name>
<proteinExistence type="predicted"/>
<dbReference type="RefSeq" id="WP_285153099.1">
    <property type="nucleotide sequence ID" value="NZ_JASSPP010000007.1"/>
</dbReference>
<dbReference type="Proteomes" id="UP001225134">
    <property type="component" value="Unassembled WGS sequence"/>
</dbReference>
<dbReference type="InterPro" id="IPR056937">
    <property type="entry name" value="YqbQ/XkdQ"/>
</dbReference>
<keyword evidence="3" id="KW-1185">Reference proteome</keyword>
<gene>
    <name evidence="2" type="ORF">QQA45_04875</name>
</gene>
<evidence type="ECO:0000313" key="2">
    <source>
        <dbReference type="EMBL" id="MDK9580848.1"/>
    </source>
</evidence>
<accession>A0ABT7HJZ8</accession>
<sequence length="327" mass="37472">MSIISQDTEDLEIIVNNELIEPIGTITLERGMKRKASTLRISFKKEDGKSFELGQMVTLKYKDVKAFKGYIFGIDETEGDLIKVLAYDQMRYLKNQHTMLIKNKTASKLIKEIASIFRLKVGAIEDTKVDIATKQVIVENKSLMDIIYEALENTMLANKQAGRLQQYILYDDYGELKLAKLNDLKTDLLIDGESILKYSYSQNIDGETYNKILIYYKDDKDHKINNFITENSTLEDKWGVLQKTVSTQRITESQASKYGADLLKYYSVPKKSFRISTVVTDINIRGGTKIAVTLDNKAQNYFIVDTVTHKFTNNEYTMDMVLLGVDY</sequence>
<organism evidence="2 3">
    <name type="scientific">Sneathia sanguinegens</name>
    <dbReference type="NCBI Taxonomy" id="40543"/>
    <lineage>
        <taxon>Bacteria</taxon>
        <taxon>Fusobacteriati</taxon>
        <taxon>Fusobacteriota</taxon>
        <taxon>Fusobacteriia</taxon>
        <taxon>Fusobacteriales</taxon>
        <taxon>Leptotrichiaceae</taxon>
        <taxon>Sneathia</taxon>
    </lineage>
</organism>
<comment type="caution">
    <text evidence="2">The sequence shown here is derived from an EMBL/GenBank/DDBJ whole genome shotgun (WGS) entry which is preliminary data.</text>
</comment>
<dbReference type="SUPFAM" id="SSF69279">
    <property type="entry name" value="Phage tail proteins"/>
    <property type="match status" value="1"/>
</dbReference>
<protein>
    <recommendedName>
        <fullName evidence="1">YqbQ/XkdQ domain-containing protein</fullName>
    </recommendedName>
</protein>
<evidence type="ECO:0000313" key="3">
    <source>
        <dbReference type="Proteomes" id="UP001225134"/>
    </source>
</evidence>
<dbReference type="EMBL" id="JASSPP010000007">
    <property type="protein sequence ID" value="MDK9580848.1"/>
    <property type="molecule type" value="Genomic_DNA"/>
</dbReference>
<dbReference type="Pfam" id="PF24032">
    <property type="entry name" value="YQBQ"/>
    <property type="match status" value="1"/>
</dbReference>